<dbReference type="RefSeq" id="WP_208467833.1">
    <property type="nucleotide sequence ID" value="NZ_JAGFNS010000008.1"/>
</dbReference>
<dbReference type="EMBL" id="JAGFNS010000008">
    <property type="protein sequence ID" value="MBO3738677.1"/>
    <property type="molecule type" value="Genomic_DNA"/>
</dbReference>
<comment type="caution">
    <text evidence="2">The sequence shown here is derived from an EMBL/GenBank/DDBJ whole genome shotgun (WGS) entry which is preliminary data.</text>
</comment>
<organism evidence="2 3">
    <name type="scientific">Actinoplanes flavus</name>
    <dbReference type="NCBI Taxonomy" id="2820290"/>
    <lineage>
        <taxon>Bacteria</taxon>
        <taxon>Bacillati</taxon>
        <taxon>Actinomycetota</taxon>
        <taxon>Actinomycetes</taxon>
        <taxon>Micromonosporales</taxon>
        <taxon>Micromonosporaceae</taxon>
        <taxon>Actinoplanes</taxon>
    </lineage>
</organism>
<feature type="domain" description="CATRA-Associated Small Protein" evidence="1">
    <location>
        <begin position="8"/>
        <end position="94"/>
    </location>
</feature>
<proteinExistence type="predicted"/>
<protein>
    <recommendedName>
        <fullName evidence="1">CATRA-Associated Small Protein domain-containing protein</fullName>
    </recommendedName>
</protein>
<evidence type="ECO:0000259" key="1">
    <source>
        <dbReference type="Pfam" id="PF20271"/>
    </source>
</evidence>
<reference evidence="2 3" key="1">
    <citation type="submission" date="2021-03" db="EMBL/GenBank/DDBJ databases">
        <title>Actinoplanes flavus sp. nov., a novel actinomycete isolated from Coconut Palm rhizosphere soil.</title>
        <authorList>
            <person name="Luo X."/>
        </authorList>
    </citation>
    <scope>NUCLEOTIDE SEQUENCE [LARGE SCALE GENOMIC DNA]</scope>
    <source>
        <strain evidence="2 3">NEAU-H7</strain>
    </source>
</reference>
<keyword evidence="3" id="KW-1185">Reference proteome</keyword>
<dbReference type="Proteomes" id="UP000679690">
    <property type="component" value="Unassembled WGS sequence"/>
</dbReference>
<name>A0ABS3ULZ1_9ACTN</name>
<dbReference type="Pfam" id="PF20271">
    <property type="entry name" value="CATASP"/>
    <property type="match status" value="1"/>
</dbReference>
<evidence type="ECO:0000313" key="2">
    <source>
        <dbReference type="EMBL" id="MBO3738677.1"/>
    </source>
</evidence>
<accession>A0ABS3ULZ1</accession>
<dbReference type="InterPro" id="IPR046924">
    <property type="entry name" value="CATASP"/>
</dbReference>
<evidence type="ECO:0000313" key="3">
    <source>
        <dbReference type="Proteomes" id="UP000679690"/>
    </source>
</evidence>
<sequence>MSSLDLPRLLDDTVRWTHTAEGWRRIDDALRLLDGALATGDTARMRQGTTALMLAAPTRAGRGVHTSMGQPPRHPVPQPTRDLVNRLLHRLGRPTAPEDDGDDETA</sequence>
<gene>
    <name evidence="2" type="ORF">J5X75_14210</name>
</gene>